<reference evidence="7 8" key="1">
    <citation type="submission" date="2021-10" db="EMBL/GenBank/DDBJ databases">
        <title>Anaerobic single-cell dispensing facilitates the cultivation of human gut bacteria.</title>
        <authorList>
            <person name="Afrizal A."/>
        </authorList>
    </citation>
    <scope>NUCLEOTIDE SEQUENCE [LARGE SCALE GENOMIC DNA]</scope>
    <source>
        <strain evidence="7 8">CLA-AA-H277</strain>
    </source>
</reference>
<feature type="domain" description="Diacylglycerol glucosyltransferase N-terminal" evidence="6">
    <location>
        <begin position="14"/>
        <end position="179"/>
    </location>
</feature>
<evidence type="ECO:0000259" key="6">
    <source>
        <dbReference type="Pfam" id="PF06925"/>
    </source>
</evidence>
<name>A0AAE3DQP4_9FIRM</name>
<proteinExistence type="inferred from homology"/>
<dbReference type="GO" id="GO:0016020">
    <property type="term" value="C:membrane"/>
    <property type="evidence" value="ECO:0007669"/>
    <property type="project" value="UniProtKB-SubCell"/>
</dbReference>
<dbReference type="AlphaFoldDB" id="A0AAE3DQP4"/>
<dbReference type="PANTHER" id="PTHR43025:SF3">
    <property type="entry name" value="MONOGALACTOSYLDIACYLGLYCEROL SYNTHASE 1, CHLOROPLASTIC"/>
    <property type="match status" value="1"/>
</dbReference>
<comment type="similarity">
    <text evidence="2">Belongs to the glycosyltransferase 28 family.</text>
</comment>
<sequence>MKALILSCNTGGGHNAAGAALREMLEERGHEAIFLDYLTLAGKWTSALVGDLYIDVVKKAPKAFGCAYKLGMFVSKTAKKSPVYYVNSLMAKYLNRYLKEHPVDVIFMPHLYPAETVSYMKKKGMPLPLTIAVMTDYTCIPFWEETCCDYYIVPHPELIDECAKRGIPQEKMIPFGIPVSRKFRELEDQEKAKEELGFSPKKKLHLLIGGSMGAGNLEKLAREVRKRNGEESELAVICGNNEKIREQLEKRFAEDETVSVIGYTDQMPLYMAAADIVYTKPGGLTSTETAVAGKSLIHTFPIPGCETENRKFFASHGMCMYAHSPLALAKVGVKLLNSPEIQEKMKKAQHRHVRSEAAEDIVHFAERHIRPWQ</sequence>
<organism evidence="7 8">
    <name type="scientific">Fusicatenibacter faecihominis</name>
    <dbReference type="NCBI Taxonomy" id="2881276"/>
    <lineage>
        <taxon>Bacteria</taxon>
        <taxon>Bacillati</taxon>
        <taxon>Bacillota</taxon>
        <taxon>Clostridia</taxon>
        <taxon>Lachnospirales</taxon>
        <taxon>Lachnospiraceae</taxon>
        <taxon>Fusicatenibacter</taxon>
    </lineage>
</organism>
<accession>A0AAE3DQP4</accession>
<dbReference type="InterPro" id="IPR009695">
    <property type="entry name" value="Diacylglyc_glucosyltr_N"/>
</dbReference>
<evidence type="ECO:0000313" key="8">
    <source>
        <dbReference type="Proteomes" id="UP001197875"/>
    </source>
</evidence>
<keyword evidence="4 7" id="KW-0808">Transferase</keyword>
<dbReference type="Gene3D" id="3.40.50.2000">
    <property type="entry name" value="Glycogen Phosphorylase B"/>
    <property type="match status" value="1"/>
</dbReference>
<evidence type="ECO:0000313" key="7">
    <source>
        <dbReference type="EMBL" id="MCC2188840.1"/>
    </source>
</evidence>
<dbReference type="RefSeq" id="WP_227614316.1">
    <property type="nucleotide sequence ID" value="NZ_JAJEPR010000004.1"/>
</dbReference>
<dbReference type="PANTHER" id="PTHR43025">
    <property type="entry name" value="MONOGALACTOSYLDIACYLGLYCEROL SYNTHASE"/>
    <property type="match status" value="1"/>
</dbReference>
<dbReference type="GO" id="GO:0016758">
    <property type="term" value="F:hexosyltransferase activity"/>
    <property type="evidence" value="ECO:0007669"/>
    <property type="project" value="InterPro"/>
</dbReference>
<keyword evidence="3" id="KW-0328">Glycosyltransferase</keyword>
<evidence type="ECO:0000256" key="4">
    <source>
        <dbReference type="ARBA" id="ARBA00022679"/>
    </source>
</evidence>
<dbReference type="EMBL" id="JAJEPR010000004">
    <property type="protein sequence ID" value="MCC2188840.1"/>
    <property type="molecule type" value="Genomic_DNA"/>
</dbReference>
<dbReference type="InterPro" id="IPR050519">
    <property type="entry name" value="Glycosyltransf_28_UgtP"/>
</dbReference>
<comment type="subcellular location">
    <subcellularLocation>
        <location evidence="1">Membrane</location>
    </subcellularLocation>
</comment>
<dbReference type="Pfam" id="PF06925">
    <property type="entry name" value="MGDG_synth"/>
    <property type="match status" value="1"/>
</dbReference>
<feature type="domain" description="Glycosyl transferase family 28 C-terminal" evidence="5">
    <location>
        <begin position="207"/>
        <end position="358"/>
    </location>
</feature>
<protein>
    <submittedName>
        <fullName evidence="7">Glycosyl transferase</fullName>
    </submittedName>
</protein>
<gene>
    <name evidence="7" type="ORF">LKD71_03215</name>
</gene>
<dbReference type="GO" id="GO:0009247">
    <property type="term" value="P:glycolipid biosynthetic process"/>
    <property type="evidence" value="ECO:0007669"/>
    <property type="project" value="InterPro"/>
</dbReference>
<dbReference type="Pfam" id="PF04101">
    <property type="entry name" value="Glyco_tran_28_C"/>
    <property type="match status" value="1"/>
</dbReference>
<dbReference type="SUPFAM" id="SSF53756">
    <property type="entry name" value="UDP-Glycosyltransferase/glycogen phosphorylase"/>
    <property type="match status" value="1"/>
</dbReference>
<comment type="caution">
    <text evidence="7">The sequence shown here is derived from an EMBL/GenBank/DDBJ whole genome shotgun (WGS) entry which is preliminary data.</text>
</comment>
<evidence type="ECO:0000256" key="2">
    <source>
        <dbReference type="ARBA" id="ARBA00006962"/>
    </source>
</evidence>
<dbReference type="Proteomes" id="UP001197875">
    <property type="component" value="Unassembled WGS sequence"/>
</dbReference>
<evidence type="ECO:0000259" key="5">
    <source>
        <dbReference type="Pfam" id="PF04101"/>
    </source>
</evidence>
<keyword evidence="8" id="KW-1185">Reference proteome</keyword>
<dbReference type="InterPro" id="IPR007235">
    <property type="entry name" value="Glyco_trans_28_C"/>
</dbReference>
<evidence type="ECO:0000256" key="3">
    <source>
        <dbReference type="ARBA" id="ARBA00022676"/>
    </source>
</evidence>
<evidence type="ECO:0000256" key="1">
    <source>
        <dbReference type="ARBA" id="ARBA00004370"/>
    </source>
</evidence>